<evidence type="ECO:0000313" key="4">
    <source>
        <dbReference type="EMBL" id="CAB4593773.1"/>
    </source>
</evidence>
<dbReference type="EMBL" id="CAEZVL010000085">
    <property type="protein sequence ID" value="CAB4631038.1"/>
    <property type="molecule type" value="Genomic_DNA"/>
</dbReference>
<dbReference type="InterPro" id="IPR037232">
    <property type="entry name" value="NADH_quin_OxRdtase_su_C/D-like"/>
</dbReference>
<gene>
    <name evidence="4" type="ORF">UFOPK1820_00296</name>
    <name evidence="5" type="ORF">UFOPK1960_00674</name>
    <name evidence="6" type="ORF">UFOPK2921_00205</name>
    <name evidence="7" type="ORF">UFOPK3889_00299</name>
    <name evidence="8" type="ORF">UFOPK4275_00193</name>
    <name evidence="9" type="ORF">UFOPK4422_00636</name>
</gene>
<dbReference type="EMBL" id="CAEZUK010000029">
    <property type="protein sequence ID" value="CAB4593773.1"/>
    <property type="molecule type" value="Genomic_DNA"/>
</dbReference>
<dbReference type="AlphaFoldDB" id="A0A6J7SWA7"/>
<dbReference type="GO" id="GO:0008137">
    <property type="term" value="F:NADH dehydrogenase (ubiquinone) activity"/>
    <property type="evidence" value="ECO:0007669"/>
    <property type="project" value="InterPro"/>
</dbReference>
<dbReference type="EMBL" id="CAFBRX010000051">
    <property type="protein sequence ID" value="CAB5120150.1"/>
    <property type="molecule type" value="Genomic_DNA"/>
</dbReference>
<evidence type="ECO:0000259" key="3">
    <source>
        <dbReference type="Pfam" id="PF00329"/>
    </source>
</evidence>
<protein>
    <submittedName>
        <fullName evidence="8">Unannotated protein</fullName>
    </submittedName>
</protein>
<dbReference type="EMBL" id="CAEZZV010000015">
    <property type="protein sequence ID" value="CAB4769976.1"/>
    <property type="molecule type" value="Genomic_DNA"/>
</dbReference>
<sequence length="220" mass="24470">MSPLSSTETPIAEIPGDTLRERIIDDLRTHIGADLLDSFLKPGDDLWVRVNTSAWRQTGVALRSMGFEYFCFLSAIDWMPSPFGKGEDDPTAPPVERDDTVRQGYAGGATRMQLLARVVHPILHVGVNIKCDVSDSEPVVESWSPIFAGANWHERETHEMFGIGFAGHPDLRNMYLPSEFEGHPLRKDFPLLARMVKPWPGIIDVEPMPGGSDDEEGEAE</sequence>
<dbReference type="Gene3D" id="3.30.460.80">
    <property type="entry name" value="NADH:ubiquinone oxidoreductase, 30kDa subunit"/>
    <property type="match status" value="1"/>
</dbReference>
<evidence type="ECO:0000256" key="1">
    <source>
        <dbReference type="ARBA" id="ARBA00007569"/>
    </source>
</evidence>
<reference evidence="8" key="1">
    <citation type="submission" date="2020-05" db="EMBL/GenBank/DDBJ databases">
        <authorList>
            <person name="Chiriac C."/>
            <person name="Salcher M."/>
            <person name="Ghai R."/>
            <person name="Kavagutti S V."/>
        </authorList>
    </citation>
    <scope>NUCLEOTIDE SEQUENCE</scope>
</reference>
<dbReference type="Pfam" id="PF00329">
    <property type="entry name" value="Complex1_30kDa"/>
    <property type="match status" value="1"/>
</dbReference>
<evidence type="ECO:0000313" key="8">
    <source>
        <dbReference type="EMBL" id="CAB5045092.1"/>
    </source>
</evidence>
<evidence type="ECO:0000313" key="5">
    <source>
        <dbReference type="EMBL" id="CAB4631038.1"/>
    </source>
</evidence>
<dbReference type="EMBL" id="CAFBQJ010000018">
    <property type="protein sequence ID" value="CAB5045092.1"/>
    <property type="molecule type" value="Genomic_DNA"/>
</dbReference>
<dbReference type="InterPro" id="IPR001268">
    <property type="entry name" value="NADH_UbQ_OxRdtase_30kDa_su"/>
</dbReference>
<accession>A0A6J7SWA7</accession>
<evidence type="ECO:0000256" key="2">
    <source>
        <dbReference type="ARBA" id="ARBA00022448"/>
    </source>
</evidence>
<evidence type="ECO:0000313" key="7">
    <source>
        <dbReference type="EMBL" id="CAB4968126.1"/>
    </source>
</evidence>
<evidence type="ECO:0000313" key="9">
    <source>
        <dbReference type="EMBL" id="CAB5120150.1"/>
    </source>
</evidence>
<dbReference type="EMBL" id="CAFBNZ010000034">
    <property type="protein sequence ID" value="CAB4968126.1"/>
    <property type="molecule type" value="Genomic_DNA"/>
</dbReference>
<proteinExistence type="inferred from homology"/>
<dbReference type="SUPFAM" id="SSF143243">
    <property type="entry name" value="Nqo5-like"/>
    <property type="match status" value="1"/>
</dbReference>
<dbReference type="PANTHER" id="PTHR10884:SF14">
    <property type="entry name" value="NADH DEHYDROGENASE [UBIQUINONE] IRON-SULFUR PROTEIN 3, MITOCHONDRIAL"/>
    <property type="match status" value="1"/>
</dbReference>
<dbReference type="PROSITE" id="PS00542">
    <property type="entry name" value="COMPLEX1_30K"/>
    <property type="match status" value="1"/>
</dbReference>
<dbReference type="PANTHER" id="PTHR10884">
    <property type="entry name" value="NADH DEHYDROGENASE UBIQUINONE IRON-SULFUR PROTEIN 3"/>
    <property type="match status" value="1"/>
</dbReference>
<evidence type="ECO:0000313" key="6">
    <source>
        <dbReference type="EMBL" id="CAB4769976.1"/>
    </source>
</evidence>
<organism evidence="8">
    <name type="scientific">freshwater metagenome</name>
    <dbReference type="NCBI Taxonomy" id="449393"/>
    <lineage>
        <taxon>unclassified sequences</taxon>
        <taxon>metagenomes</taxon>
        <taxon>ecological metagenomes</taxon>
    </lineage>
</organism>
<dbReference type="InterPro" id="IPR020396">
    <property type="entry name" value="NADH_UbQ_OxRdtase_CS"/>
</dbReference>
<comment type="similarity">
    <text evidence="1">Belongs to the complex I 30 kDa subunit family.</text>
</comment>
<keyword evidence="2" id="KW-0813">Transport</keyword>
<feature type="domain" description="NADH:ubiquinone oxidoreductase 30kDa subunit" evidence="3">
    <location>
        <begin position="49"/>
        <end position="192"/>
    </location>
</feature>
<name>A0A6J7SWA7_9ZZZZ</name>
<dbReference type="GO" id="GO:0016651">
    <property type="term" value="F:oxidoreductase activity, acting on NAD(P)H"/>
    <property type="evidence" value="ECO:0007669"/>
    <property type="project" value="InterPro"/>
</dbReference>